<accession>A0ACC1BPS6</accession>
<keyword evidence="2" id="KW-1185">Reference proteome</keyword>
<name>A0ACC1BPS6_9ROSI</name>
<evidence type="ECO:0000313" key="2">
    <source>
        <dbReference type="Proteomes" id="UP001164250"/>
    </source>
</evidence>
<gene>
    <name evidence="1" type="ORF">Patl1_05013</name>
</gene>
<dbReference type="EMBL" id="CM047899">
    <property type="protein sequence ID" value="KAJ0100947.1"/>
    <property type="molecule type" value="Genomic_DNA"/>
</dbReference>
<protein>
    <submittedName>
        <fullName evidence="1">Uncharacterized protein</fullName>
    </submittedName>
</protein>
<dbReference type="Proteomes" id="UP001164250">
    <property type="component" value="Chromosome 3"/>
</dbReference>
<comment type="caution">
    <text evidence="1">The sequence shown here is derived from an EMBL/GenBank/DDBJ whole genome shotgun (WGS) entry which is preliminary data.</text>
</comment>
<evidence type="ECO:0000313" key="1">
    <source>
        <dbReference type="EMBL" id="KAJ0100947.1"/>
    </source>
</evidence>
<sequence>MANLNPFPKLQTLYLHNQRNLKSIYWKALPFPHSKEIKVYNCLEASS</sequence>
<proteinExistence type="predicted"/>
<organism evidence="1 2">
    <name type="scientific">Pistacia atlantica</name>
    <dbReference type="NCBI Taxonomy" id="434234"/>
    <lineage>
        <taxon>Eukaryota</taxon>
        <taxon>Viridiplantae</taxon>
        <taxon>Streptophyta</taxon>
        <taxon>Embryophyta</taxon>
        <taxon>Tracheophyta</taxon>
        <taxon>Spermatophyta</taxon>
        <taxon>Magnoliopsida</taxon>
        <taxon>eudicotyledons</taxon>
        <taxon>Gunneridae</taxon>
        <taxon>Pentapetalae</taxon>
        <taxon>rosids</taxon>
        <taxon>malvids</taxon>
        <taxon>Sapindales</taxon>
        <taxon>Anacardiaceae</taxon>
        <taxon>Pistacia</taxon>
    </lineage>
</organism>
<reference evidence="2" key="1">
    <citation type="journal article" date="2023" name="G3 (Bethesda)">
        <title>Genome assembly and association tests identify interacting loci associated with vigor, precocity, and sex in interspecific pistachio rootstocks.</title>
        <authorList>
            <person name="Palmer W."/>
            <person name="Jacygrad E."/>
            <person name="Sagayaradj S."/>
            <person name="Cavanaugh K."/>
            <person name="Han R."/>
            <person name="Bertier L."/>
            <person name="Beede B."/>
            <person name="Kafkas S."/>
            <person name="Golino D."/>
            <person name="Preece J."/>
            <person name="Michelmore R."/>
        </authorList>
    </citation>
    <scope>NUCLEOTIDE SEQUENCE [LARGE SCALE GENOMIC DNA]</scope>
</reference>